<dbReference type="PANTHER" id="PTHR31111">
    <property type="entry name" value="BNAA05G37150D PROTEIN-RELATED"/>
    <property type="match status" value="1"/>
</dbReference>
<name>A0A6N2N7M7_SALVM</name>
<dbReference type="Gene3D" id="1.20.1280.50">
    <property type="match status" value="1"/>
</dbReference>
<proteinExistence type="predicted"/>
<dbReference type="PROSITE" id="PS50181">
    <property type="entry name" value="FBOX"/>
    <property type="match status" value="1"/>
</dbReference>
<dbReference type="SMART" id="SM00256">
    <property type="entry name" value="FBOX"/>
    <property type="match status" value="1"/>
</dbReference>
<reference evidence="3" key="1">
    <citation type="submission" date="2019-03" db="EMBL/GenBank/DDBJ databases">
        <authorList>
            <person name="Mank J."/>
            <person name="Almeida P."/>
        </authorList>
    </citation>
    <scope>NUCLEOTIDE SEQUENCE</scope>
    <source>
        <strain evidence="3">78183</strain>
    </source>
</reference>
<evidence type="ECO:0000256" key="1">
    <source>
        <dbReference type="SAM" id="MobiDB-lite"/>
    </source>
</evidence>
<dbReference type="Pfam" id="PF00646">
    <property type="entry name" value="F-box"/>
    <property type="match status" value="1"/>
</dbReference>
<dbReference type="InterPro" id="IPR001810">
    <property type="entry name" value="F-box_dom"/>
</dbReference>
<dbReference type="PANTHER" id="PTHR31111:SF138">
    <property type="entry name" value="F-BOX ASSOCIATED DOMAIN-CONTAINING PROTEIN"/>
    <property type="match status" value="1"/>
</dbReference>
<dbReference type="Pfam" id="PF08268">
    <property type="entry name" value="FBA_3"/>
    <property type="match status" value="1"/>
</dbReference>
<dbReference type="InterPro" id="IPR013187">
    <property type="entry name" value="F-box-assoc_dom_typ3"/>
</dbReference>
<dbReference type="InterPro" id="IPR017451">
    <property type="entry name" value="F-box-assoc_interact_dom"/>
</dbReference>
<dbReference type="AlphaFoldDB" id="A0A6N2N7M7"/>
<feature type="domain" description="F-box" evidence="2">
    <location>
        <begin position="46"/>
        <end position="91"/>
    </location>
</feature>
<dbReference type="CDD" id="cd22157">
    <property type="entry name" value="F-box_AtFBW1-like"/>
    <property type="match status" value="1"/>
</dbReference>
<dbReference type="InterPro" id="IPR036047">
    <property type="entry name" value="F-box-like_dom_sf"/>
</dbReference>
<organism evidence="3">
    <name type="scientific">Salix viminalis</name>
    <name type="common">Common osier</name>
    <name type="synonym">Basket willow</name>
    <dbReference type="NCBI Taxonomy" id="40686"/>
    <lineage>
        <taxon>Eukaryota</taxon>
        <taxon>Viridiplantae</taxon>
        <taxon>Streptophyta</taxon>
        <taxon>Embryophyta</taxon>
        <taxon>Tracheophyta</taxon>
        <taxon>Spermatophyta</taxon>
        <taxon>Magnoliopsida</taxon>
        <taxon>eudicotyledons</taxon>
        <taxon>Gunneridae</taxon>
        <taxon>Pentapetalae</taxon>
        <taxon>rosids</taxon>
        <taxon>fabids</taxon>
        <taxon>Malpighiales</taxon>
        <taxon>Salicaceae</taxon>
        <taxon>Saliceae</taxon>
        <taxon>Salix</taxon>
    </lineage>
</organism>
<sequence length="439" mass="50411">MSKIVDCAIYLSNRKRGKQWTTAEPPKKTGAAKSSDGRETEIGGDQAAGYHIPQELVAEILAKLPAKSLMRFRCVCRTWSSLIRDPFFVKLHQNQSLKKPCKTGILVSSKHQLSNTYFVFADHEGKQSFEEDTISIPKSSNVLGFANGLACIVNDKYDLSVYNLSTHESISIPLPPQKVSFQDHLSFGFDPLANEYKIVKFRVHEKEQFEIFTLGTKRWRRINRKHYNFYGHMKWYDFKDPICVNGVVYWMVKSMAESLKIHLHSFDVHGEKFQQVYVPGNVLCLFSDLIQVEGCLAVIQDSECRKTFKLKMLRDYRNNVWIQKIIDIPLSPKVVRYPTLAGTLGTGEILILDDNFSGFFRLFYSDMGSTRIRSAEIAMPSFFGEKKWKRYYANHFSQTGEDGGSWLYSASIFSFHHVENILPLKEDDQFENTVVAAVR</sequence>
<evidence type="ECO:0000259" key="2">
    <source>
        <dbReference type="PROSITE" id="PS50181"/>
    </source>
</evidence>
<gene>
    <name evidence="3" type="ORF">SVIM_LOCUS462154</name>
</gene>
<dbReference type="NCBIfam" id="TIGR01640">
    <property type="entry name" value="F_box_assoc_1"/>
    <property type="match status" value="1"/>
</dbReference>
<accession>A0A6N2N7M7</accession>
<dbReference type="SUPFAM" id="SSF81383">
    <property type="entry name" value="F-box domain"/>
    <property type="match status" value="1"/>
</dbReference>
<evidence type="ECO:0000313" key="3">
    <source>
        <dbReference type="EMBL" id="VFU61682.1"/>
    </source>
</evidence>
<feature type="region of interest" description="Disordered" evidence="1">
    <location>
        <begin position="18"/>
        <end position="44"/>
    </location>
</feature>
<protein>
    <recommendedName>
        <fullName evidence="2">F-box domain-containing protein</fullName>
    </recommendedName>
</protein>
<dbReference type="EMBL" id="CAADRP010002129">
    <property type="protein sequence ID" value="VFU61682.1"/>
    <property type="molecule type" value="Genomic_DNA"/>
</dbReference>